<keyword evidence="3" id="KW-1185">Reference proteome</keyword>
<dbReference type="AlphaFoldDB" id="A0AAD7EID3"/>
<dbReference type="EMBL" id="JARIHO010000042">
    <property type="protein sequence ID" value="KAJ7326276.1"/>
    <property type="molecule type" value="Genomic_DNA"/>
</dbReference>
<feature type="compositionally biased region" description="Polar residues" evidence="1">
    <location>
        <begin position="52"/>
        <end position="69"/>
    </location>
</feature>
<evidence type="ECO:0000256" key="1">
    <source>
        <dbReference type="SAM" id="MobiDB-lite"/>
    </source>
</evidence>
<proteinExistence type="predicted"/>
<dbReference type="Proteomes" id="UP001218218">
    <property type="component" value="Unassembled WGS sequence"/>
</dbReference>
<evidence type="ECO:0000313" key="2">
    <source>
        <dbReference type="EMBL" id="KAJ7326276.1"/>
    </source>
</evidence>
<protein>
    <submittedName>
        <fullName evidence="2">Uncharacterized protein</fullName>
    </submittedName>
</protein>
<evidence type="ECO:0000313" key="3">
    <source>
        <dbReference type="Proteomes" id="UP001218218"/>
    </source>
</evidence>
<organism evidence="2 3">
    <name type="scientific">Mycena albidolilacea</name>
    <dbReference type="NCBI Taxonomy" id="1033008"/>
    <lineage>
        <taxon>Eukaryota</taxon>
        <taxon>Fungi</taxon>
        <taxon>Dikarya</taxon>
        <taxon>Basidiomycota</taxon>
        <taxon>Agaricomycotina</taxon>
        <taxon>Agaricomycetes</taxon>
        <taxon>Agaricomycetidae</taxon>
        <taxon>Agaricales</taxon>
        <taxon>Marasmiineae</taxon>
        <taxon>Mycenaceae</taxon>
        <taxon>Mycena</taxon>
    </lineage>
</organism>
<comment type="caution">
    <text evidence="2">The sequence shown here is derived from an EMBL/GenBank/DDBJ whole genome shotgun (WGS) entry which is preliminary data.</text>
</comment>
<accession>A0AAD7EID3</accession>
<feature type="region of interest" description="Disordered" evidence="1">
    <location>
        <begin position="48"/>
        <end position="69"/>
    </location>
</feature>
<reference evidence="2" key="1">
    <citation type="submission" date="2023-03" db="EMBL/GenBank/DDBJ databases">
        <title>Massive genome expansion in bonnet fungi (Mycena s.s.) driven by repeated elements and novel gene families across ecological guilds.</title>
        <authorList>
            <consortium name="Lawrence Berkeley National Laboratory"/>
            <person name="Harder C.B."/>
            <person name="Miyauchi S."/>
            <person name="Viragh M."/>
            <person name="Kuo A."/>
            <person name="Thoen E."/>
            <person name="Andreopoulos B."/>
            <person name="Lu D."/>
            <person name="Skrede I."/>
            <person name="Drula E."/>
            <person name="Henrissat B."/>
            <person name="Morin E."/>
            <person name="Kohler A."/>
            <person name="Barry K."/>
            <person name="LaButti K."/>
            <person name="Morin E."/>
            <person name="Salamov A."/>
            <person name="Lipzen A."/>
            <person name="Mereny Z."/>
            <person name="Hegedus B."/>
            <person name="Baldrian P."/>
            <person name="Stursova M."/>
            <person name="Weitz H."/>
            <person name="Taylor A."/>
            <person name="Grigoriev I.V."/>
            <person name="Nagy L.G."/>
            <person name="Martin F."/>
            <person name="Kauserud H."/>
        </authorList>
    </citation>
    <scope>NUCLEOTIDE SEQUENCE</scope>
    <source>
        <strain evidence="2">CBHHK002</strain>
    </source>
</reference>
<name>A0AAD7EID3_9AGAR</name>
<gene>
    <name evidence="2" type="ORF">DFH08DRAFT_968184</name>
</gene>
<sequence length="367" mass="40476">MFRTRSQLPVEYPGAGPIFVNHFSLSPESLSDHNLLLRGHLAAGHDTRWINPKQNSSTSQARVSPTSFTFRPPKITTARSLRNFAEWNADIGRSDDVFNLNELEEFKNTDLDFLTARTAVKRSHSKESLQERASKRRRLDTASLRNVISQPHVLPSITLASTKKSSVAPYSKCKPIPIPPHSLPLPDPLPYTRRSWVIPVRGSLPWRHATSAVVLQDPDDLPEPPDPNTHEEIAWTAAALASFWSFLLLLREKSPVGPLGLSFNVSGNVASDSQPAYSEISGMGAQPLTFDNGAAASMVSSARPVAIPLAFIDHIKIYHDAAYSMQLRNLLDAWSFETGKAGAPKIRVLKGSRLVLLDERSKGIVVL</sequence>